<dbReference type="Proteomes" id="UP001148629">
    <property type="component" value="Unassembled WGS sequence"/>
</dbReference>
<keyword evidence="2" id="KW-1185">Reference proteome</keyword>
<evidence type="ECO:0000313" key="2">
    <source>
        <dbReference type="Proteomes" id="UP001148629"/>
    </source>
</evidence>
<organism evidence="1 2">
    <name type="scientific">Fusarium decemcellulare</name>
    <dbReference type="NCBI Taxonomy" id="57161"/>
    <lineage>
        <taxon>Eukaryota</taxon>
        <taxon>Fungi</taxon>
        <taxon>Dikarya</taxon>
        <taxon>Ascomycota</taxon>
        <taxon>Pezizomycotina</taxon>
        <taxon>Sordariomycetes</taxon>
        <taxon>Hypocreomycetidae</taxon>
        <taxon>Hypocreales</taxon>
        <taxon>Nectriaceae</taxon>
        <taxon>Fusarium</taxon>
        <taxon>Fusarium decemcellulare species complex</taxon>
    </lineage>
</organism>
<evidence type="ECO:0000313" key="1">
    <source>
        <dbReference type="EMBL" id="KAJ3533108.1"/>
    </source>
</evidence>
<proteinExistence type="predicted"/>
<gene>
    <name evidence="1" type="ORF">NM208_g8135</name>
</gene>
<dbReference type="EMBL" id="JANRMS010000897">
    <property type="protein sequence ID" value="KAJ3533108.1"/>
    <property type="molecule type" value="Genomic_DNA"/>
</dbReference>
<protein>
    <submittedName>
        <fullName evidence="1">Uncharacterized protein</fullName>
    </submittedName>
</protein>
<accession>A0ACC1S6I4</accession>
<sequence>MAEPISLAASVAGLLDVGLRTSKALHGLQRELRNAPDLIRALSNEVEDIKAVLARIGGTIKDSEASGLNSTIGAAILVDLEAHLGKAKIILTNLDSLAQKLMAETPTLKRVKWCLKKSRAAELQTDLKEVRTRINDSSSTRIQLQVQDVRIGIQQHQQAVIQQLDTTSQTISNQLTSARNLDSQRHAEIAATLQVLQASLSNLPQSLNDQLAVVRDEIAKFNQARAEIETKPTRLVSDTRGSIPGSSTLAPPEDSGTGRVFTHVSGDDRPRFSSGPPAGFLNSSLFISLGMNESRCKKNCPCRCHGPPTSHRFWKFPQILNAVFGSLFVGYSGYPVSSSSCNLKECSNGRYIRLRFTYGFPLWFFNYAVNVFLEASTSKFTCALRARRRITLNNSETNILYHVQWSGLDTIQHCLEMNRASVLDVYHLDGQSALDLALSPRRSAPERLQVIKALLQAGIDPDQEDDYGISTRLKIAQWSVFGLISKELEALFNTSECISNLDMTFLHQVILGQCHVDLVATLQSRSPDILSQVNAQDRLGFTPLMYAVMHGDVRKAKALLDAGASIDEQAPDGSTAFMKLAYALELRHVVELGHLLLAAGADVHATSREGTNTLHLAARYNNTELIKMLVPRGARIDCRDIYGNTPLLLAMQYNSLQALRCLFDQGADIDELDEHGRSLLNTSIMENSHDLQRMLLELGANYLYTNKFGTLLHYAAYFGDEGTFNTLASLMLPGLDINAEDDWGWTAVDCFENRSQVSDVVRSAFYELLEVVRSNQLVDEAGEDWSDSNDDFEDASEFLDDSGILDQD</sequence>
<name>A0ACC1S6I4_9HYPO</name>
<reference evidence="1" key="1">
    <citation type="submission" date="2022-08" db="EMBL/GenBank/DDBJ databases">
        <title>Genome Sequence of Fusarium decemcellulare.</title>
        <authorList>
            <person name="Buettner E."/>
        </authorList>
    </citation>
    <scope>NUCLEOTIDE SEQUENCE</scope>
    <source>
        <strain evidence="1">Babe19</strain>
    </source>
</reference>
<comment type="caution">
    <text evidence="1">The sequence shown here is derived from an EMBL/GenBank/DDBJ whole genome shotgun (WGS) entry which is preliminary data.</text>
</comment>